<feature type="non-terminal residue" evidence="1">
    <location>
        <position position="1"/>
    </location>
</feature>
<reference evidence="1" key="1">
    <citation type="journal article" date="2014" name="Front. Microbiol.">
        <title>High frequency of phylogenetically diverse reductive dehalogenase-homologous genes in deep subseafloor sedimentary metagenomes.</title>
        <authorList>
            <person name="Kawai M."/>
            <person name="Futagami T."/>
            <person name="Toyoda A."/>
            <person name="Takaki Y."/>
            <person name="Nishi S."/>
            <person name="Hori S."/>
            <person name="Arai W."/>
            <person name="Tsubouchi T."/>
            <person name="Morono Y."/>
            <person name="Uchiyama I."/>
            <person name="Ito T."/>
            <person name="Fujiyama A."/>
            <person name="Inagaki F."/>
            <person name="Takami H."/>
        </authorList>
    </citation>
    <scope>NUCLEOTIDE SEQUENCE</scope>
    <source>
        <strain evidence="1">Expedition CK06-06</strain>
    </source>
</reference>
<proteinExistence type="predicted"/>
<evidence type="ECO:0000313" key="1">
    <source>
        <dbReference type="EMBL" id="GAH56650.1"/>
    </source>
</evidence>
<name>X1HHX4_9ZZZZ</name>
<dbReference type="EMBL" id="BARU01021094">
    <property type="protein sequence ID" value="GAH56650.1"/>
    <property type="molecule type" value="Genomic_DNA"/>
</dbReference>
<sequence>VRILLYNSWKMNKKQIQNAVKKYGRKKAWTLNQNQDLLAENLSFSGEKIARGGRVNFK</sequence>
<comment type="caution">
    <text evidence="1">The sequence shown here is derived from an EMBL/GenBank/DDBJ whole genome shotgun (WGS) entry which is preliminary data.</text>
</comment>
<accession>X1HHX4</accession>
<protein>
    <submittedName>
        <fullName evidence="1">Uncharacterized protein</fullName>
    </submittedName>
</protein>
<gene>
    <name evidence="1" type="ORF">S03H2_34554</name>
</gene>
<organism evidence="1">
    <name type="scientific">marine sediment metagenome</name>
    <dbReference type="NCBI Taxonomy" id="412755"/>
    <lineage>
        <taxon>unclassified sequences</taxon>
        <taxon>metagenomes</taxon>
        <taxon>ecological metagenomes</taxon>
    </lineage>
</organism>
<dbReference type="AlphaFoldDB" id="X1HHX4"/>